<dbReference type="InterPro" id="IPR054471">
    <property type="entry name" value="GPIID_WHD"/>
</dbReference>
<dbReference type="Pfam" id="PF22939">
    <property type="entry name" value="WHD_GPIID"/>
    <property type="match status" value="1"/>
</dbReference>
<dbReference type="OrthoDB" id="1577640at2759"/>
<evidence type="ECO:0000313" key="5">
    <source>
        <dbReference type="EMBL" id="EUC35527.1"/>
    </source>
</evidence>
<accession>W6Y7D3</accession>
<sequence>MRLLYTTSDGLLGWTGDLIGDKIPPYAILSHTWEEGQEVTFADLKDLHNTAGDEVRRKHGYQKLLFCAQQAKRDDLDYFWVDTCCIDKTNNTELSEAINSMFRWYQNAIKCYVFLSDVEKDTLEGDGKSAFRKSRWFNRGWTLQELLAPRSVEFFSKDGVRLGDKDSLKQTLHEITGIPIKALSGRDLSEFDVAERFSWAANRQTTRQEDGAYCLLGIFGIFMPLIYGEGKDSAMKRLQKEVKGASVDTAGQEKWFGKICSWLSAPDPSTNYHKAQKQRQAETGLWLLDNASFTKWKATPASRLWLYGIPGCGKTILSSTVIEHLLQHCYSDASMATAYFYFDFNDIQKRNPELMLRSLLCQLLQGLVIIPKGVNALFSACADRGQQPSLRALLELIPQVIQQFTHVYIVLDALDECTQRQELMDMLKVVARWQLDNLHLLMTSRKERDIETSLESYIKEEDTICLQKDVVDSDIQRYVQQRLSDDKSLAQWNKDAAIRQEIEATLMHGARGMFRWAVCQLDTLAQCRNRVMLRKSLTTLPKTLDQTYDRILAAISEQDRDFAMRILRWLTFSERPMSVEEIAEVVAIDVAREPAFDRDGVLEDPLEVLNICSSLVTTTTNELDIYQTIESPTITLAHYSVQEYLVSERIKQGQSKQYSMQAVECHTTIAEGCLKYLLQFQQPTSIHILEEFTLARYTAEFWGRHFRKIGDETSRVSRVAMSLMSMEQPAYLTWIRLWDPDFPWKKPNLARGLESIATPLYYAALLG</sequence>
<dbReference type="PANTHER" id="PTHR10622:SF13">
    <property type="entry name" value="NACHT DOMAIN-CONTAINING PROTEIN"/>
    <property type="match status" value="1"/>
</dbReference>
<dbReference type="HOGENOM" id="CLU_000288_34_14_1"/>
<evidence type="ECO:0008006" key="7">
    <source>
        <dbReference type="Google" id="ProtNLM"/>
    </source>
</evidence>
<evidence type="ECO:0000256" key="1">
    <source>
        <dbReference type="ARBA" id="ARBA00022737"/>
    </source>
</evidence>
<dbReference type="Pfam" id="PF06985">
    <property type="entry name" value="HET"/>
    <property type="match status" value="1"/>
</dbReference>
<keyword evidence="1" id="KW-0677">Repeat</keyword>
<dbReference type="AlphaFoldDB" id="W6Y7D3"/>
<feature type="domain" description="Heterokaryon incompatibility" evidence="2">
    <location>
        <begin position="26"/>
        <end position="122"/>
    </location>
</feature>
<feature type="domain" description="GPI inositol-deacylase winged helix" evidence="3">
    <location>
        <begin position="557"/>
        <end position="650"/>
    </location>
</feature>
<feature type="non-terminal residue" evidence="5">
    <location>
        <position position="767"/>
    </location>
</feature>
<organism evidence="5 6">
    <name type="scientific">Cochliobolus carbonum (strain 26-R-13)</name>
    <name type="common">Maize leaf spot fungus</name>
    <name type="synonym">Bipolaris zeicola</name>
    <dbReference type="NCBI Taxonomy" id="930089"/>
    <lineage>
        <taxon>Eukaryota</taxon>
        <taxon>Fungi</taxon>
        <taxon>Dikarya</taxon>
        <taxon>Ascomycota</taxon>
        <taxon>Pezizomycotina</taxon>
        <taxon>Dothideomycetes</taxon>
        <taxon>Pleosporomycetidae</taxon>
        <taxon>Pleosporales</taxon>
        <taxon>Pleosporineae</taxon>
        <taxon>Pleosporaceae</taxon>
        <taxon>Bipolaris</taxon>
    </lineage>
</organism>
<name>W6Y7D3_COCC2</name>
<dbReference type="PANTHER" id="PTHR10622">
    <property type="entry name" value="HET DOMAIN-CONTAINING PROTEIN"/>
    <property type="match status" value="1"/>
</dbReference>
<dbReference type="eggNOG" id="ENOG502SM5C">
    <property type="taxonomic scope" value="Eukaryota"/>
</dbReference>
<evidence type="ECO:0000259" key="2">
    <source>
        <dbReference type="Pfam" id="PF06985"/>
    </source>
</evidence>
<dbReference type="Pfam" id="PF24883">
    <property type="entry name" value="NPHP3_N"/>
    <property type="match status" value="1"/>
</dbReference>
<feature type="domain" description="Nephrocystin 3-like N-terminal" evidence="4">
    <location>
        <begin position="283"/>
        <end position="445"/>
    </location>
</feature>
<evidence type="ECO:0000259" key="4">
    <source>
        <dbReference type="Pfam" id="PF24883"/>
    </source>
</evidence>
<dbReference type="Proteomes" id="UP000053841">
    <property type="component" value="Unassembled WGS sequence"/>
</dbReference>
<reference evidence="5 6" key="1">
    <citation type="journal article" date="2013" name="PLoS Genet.">
        <title>Comparative genome structure, secondary metabolite, and effector coding capacity across Cochliobolus pathogens.</title>
        <authorList>
            <person name="Condon B.J."/>
            <person name="Leng Y."/>
            <person name="Wu D."/>
            <person name="Bushley K.E."/>
            <person name="Ohm R.A."/>
            <person name="Otillar R."/>
            <person name="Martin J."/>
            <person name="Schackwitz W."/>
            <person name="Grimwood J."/>
            <person name="MohdZainudin N."/>
            <person name="Xue C."/>
            <person name="Wang R."/>
            <person name="Manning V.A."/>
            <person name="Dhillon B."/>
            <person name="Tu Z.J."/>
            <person name="Steffenson B.J."/>
            <person name="Salamov A."/>
            <person name="Sun H."/>
            <person name="Lowry S."/>
            <person name="LaButti K."/>
            <person name="Han J."/>
            <person name="Copeland A."/>
            <person name="Lindquist E."/>
            <person name="Barry K."/>
            <person name="Schmutz J."/>
            <person name="Baker S.E."/>
            <person name="Ciuffetti L.M."/>
            <person name="Grigoriev I.V."/>
            <person name="Zhong S."/>
            <person name="Turgeon B.G."/>
        </authorList>
    </citation>
    <scope>NUCLEOTIDE SEQUENCE [LARGE SCALE GENOMIC DNA]</scope>
    <source>
        <strain evidence="5 6">26-R-13</strain>
    </source>
</reference>
<dbReference type="SUPFAM" id="SSF52540">
    <property type="entry name" value="P-loop containing nucleoside triphosphate hydrolases"/>
    <property type="match status" value="1"/>
</dbReference>
<dbReference type="InterPro" id="IPR010730">
    <property type="entry name" value="HET"/>
</dbReference>
<gene>
    <name evidence="5" type="ORF">COCCADRAFT_73056</name>
</gene>
<evidence type="ECO:0000259" key="3">
    <source>
        <dbReference type="Pfam" id="PF22939"/>
    </source>
</evidence>
<protein>
    <recommendedName>
        <fullName evidence="7">NACHT domain-containing protein</fullName>
    </recommendedName>
</protein>
<dbReference type="EMBL" id="KI964574">
    <property type="protein sequence ID" value="EUC35527.1"/>
    <property type="molecule type" value="Genomic_DNA"/>
</dbReference>
<dbReference type="InterPro" id="IPR056884">
    <property type="entry name" value="NPHP3-like_N"/>
</dbReference>
<evidence type="ECO:0000313" key="6">
    <source>
        <dbReference type="Proteomes" id="UP000053841"/>
    </source>
</evidence>
<dbReference type="RefSeq" id="XP_007710229.1">
    <property type="nucleotide sequence ID" value="XM_007712039.1"/>
</dbReference>
<dbReference type="GeneID" id="19150746"/>
<keyword evidence="6" id="KW-1185">Reference proteome</keyword>
<proteinExistence type="predicted"/>
<dbReference type="KEGG" id="bze:COCCADRAFT_73056"/>
<dbReference type="Gene3D" id="3.40.50.300">
    <property type="entry name" value="P-loop containing nucleotide triphosphate hydrolases"/>
    <property type="match status" value="1"/>
</dbReference>
<dbReference type="InterPro" id="IPR027417">
    <property type="entry name" value="P-loop_NTPase"/>
</dbReference>